<name>A0A0H5M127_YERIN</name>
<dbReference type="Pfam" id="PF00356">
    <property type="entry name" value="LacI"/>
    <property type="match status" value="1"/>
</dbReference>
<dbReference type="InterPro" id="IPR000843">
    <property type="entry name" value="HTH_LacI"/>
</dbReference>
<keyword evidence="3" id="KW-0804">Transcription</keyword>
<dbReference type="GO" id="GO:0000976">
    <property type="term" value="F:transcription cis-regulatory region binding"/>
    <property type="evidence" value="ECO:0007669"/>
    <property type="project" value="TreeGrafter"/>
</dbReference>
<dbReference type="CDD" id="cd06267">
    <property type="entry name" value="PBP1_LacI_sugar_binding-like"/>
    <property type="match status" value="1"/>
</dbReference>
<evidence type="ECO:0000313" key="6">
    <source>
        <dbReference type="Proteomes" id="UP000043316"/>
    </source>
</evidence>
<evidence type="ECO:0000256" key="2">
    <source>
        <dbReference type="ARBA" id="ARBA00023125"/>
    </source>
</evidence>
<evidence type="ECO:0000313" key="5">
    <source>
        <dbReference type="EMBL" id="CRY57144.1"/>
    </source>
</evidence>
<dbReference type="PANTHER" id="PTHR30146">
    <property type="entry name" value="LACI-RELATED TRANSCRIPTIONAL REPRESSOR"/>
    <property type="match status" value="1"/>
</dbReference>
<dbReference type="Gene3D" id="1.10.260.40">
    <property type="entry name" value="lambda repressor-like DNA-binding domains"/>
    <property type="match status" value="1"/>
</dbReference>
<reference evidence="6" key="1">
    <citation type="submission" date="2015-03" db="EMBL/GenBank/DDBJ databases">
        <authorList>
            <consortium name="Pathogen Informatics"/>
        </authorList>
    </citation>
    <scope>NUCLEOTIDE SEQUENCE [LARGE SCALE GENOMIC DNA]</scope>
    <source>
        <strain evidence="6">R148</strain>
    </source>
</reference>
<keyword evidence="2" id="KW-0238">DNA-binding</keyword>
<protein>
    <submittedName>
        <fullName evidence="5">LacI family regulatory protein</fullName>
    </submittedName>
</protein>
<evidence type="ECO:0000256" key="1">
    <source>
        <dbReference type="ARBA" id="ARBA00023015"/>
    </source>
</evidence>
<dbReference type="GO" id="GO:0003700">
    <property type="term" value="F:DNA-binding transcription factor activity"/>
    <property type="evidence" value="ECO:0007669"/>
    <property type="project" value="TreeGrafter"/>
</dbReference>
<dbReference type="PROSITE" id="PS50932">
    <property type="entry name" value="HTH_LACI_2"/>
    <property type="match status" value="1"/>
</dbReference>
<dbReference type="AlphaFoldDB" id="A0A0H5M127"/>
<feature type="domain" description="HTH lacI-type" evidence="4">
    <location>
        <begin position="9"/>
        <end position="64"/>
    </location>
</feature>
<dbReference type="InterPro" id="IPR028082">
    <property type="entry name" value="Peripla_BP_I"/>
</dbReference>
<dbReference type="EMBL" id="CWJI01000023">
    <property type="protein sequence ID" value="CRY57144.1"/>
    <property type="molecule type" value="Genomic_DNA"/>
</dbReference>
<dbReference type="InterPro" id="IPR001761">
    <property type="entry name" value="Peripla_BP/Lac1_sug-bd_dom"/>
</dbReference>
<dbReference type="SUPFAM" id="SSF47413">
    <property type="entry name" value="lambda repressor-like DNA-binding domains"/>
    <property type="match status" value="1"/>
</dbReference>
<accession>A0A0H5M127</accession>
<evidence type="ECO:0000259" key="4">
    <source>
        <dbReference type="PROSITE" id="PS50932"/>
    </source>
</evidence>
<dbReference type="SUPFAM" id="SSF53822">
    <property type="entry name" value="Periplasmic binding protein-like I"/>
    <property type="match status" value="1"/>
</dbReference>
<sequence>MFNPQSPRVTRSDVAREAGTSVAVVSYVINNGPRPVAEATKQRVLDAIKKTGYRPNGIARALASGTTRTYGLVVPNISNPFISSMAHALQREAFTTGQVLLLGDAGDSRQREFELINNLLHRQVDGLLYTSVDRHPYIELIQASGTPFVMLDSVDPSQQVCAIRVDERGAAFQATQHLIDHGHRDIAIICGPLDMLNTQDRVNGWRDALLQAGLTVRDEWIFSTPYTRPGGYQAAQQMLKGRLPQAVFATNELQAFGCLRAMAEHHLTAPKDLALICFNGTIESEFNVPSLTTVRQPVDVMAKTAIEMLKNWTGEPTICEFNFSLQIGESCGCSSSKKVNDLHKKIKKCV</sequence>
<dbReference type="CDD" id="cd01392">
    <property type="entry name" value="HTH_LacI"/>
    <property type="match status" value="1"/>
</dbReference>
<proteinExistence type="predicted"/>
<gene>
    <name evidence="5" type="primary">ccpA_2</name>
    <name evidence="5" type="ORF">ERS008476_04192</name>
</gene>
<dbReference type="Gene3D" id="3.40.50.2300">
    <property type="match status" value="2"/>
</dbReference>
<dbReference type="Proteomes" id="UP000043316">
    <property type="component" value="Unassembled WGS sequence"/>
</dbReference>
<organism evidence="5 6">
    <name type="scientific">Yersinia intermedia</name>
    <dbReference type="NCBI Taxonomy" id="631"/>
    <lineage>
        <taxon>Bacteria</taxon>
        <taxon>Pseudomonadati</taxon>
        <taxon>Pseudomonadota</taxon>
        <taxon>Gammaproteobacteria</taxon>
        <taxon>Enterobacterales</taxon>
        <taxon>Yersiniaceae</taxon>
        <taxon>Yersinia</taxon>
    </lineage>
</organism>
<evidence type="ECO:0000256" key="3">
    <source>
        <dbReference type="ARBA" id="ARBA00023163"/>
    </source>
</evidence>
<dbReference type="Pfam" id="PF00532">
    <property type="entry name" value="Peripla_BP_1"/>
    <property type="match status" value="1"/>
</dbReference>
<dbReference type="PANTHER" id="PTHR30146:SF109">
    <property type="entry name" value="HTH-TYPE TRANSCRIPTIONAL REGULATOR GALS"/>
    <property type="match status" value="1"/>
</dbReference>
<dbReference type="InterPro" id="IPR010982">
    <property type="entry name" value="Lambda_DNA-bd_dom_sf"/>
</dbReference>
<dbReference type="SMART" id="SM00354">
    <property type="entry name" value="HTH_LACI"/>
    <property type="match status" value="1"/>
</dbReference>
<keyword evidence="1" id="KW-0805">Transcription regulation</keyword>